<accession>X0T6E2</accession>
<gene>
    <name evidence="1" type="ORF">S01H1_15229</name>
</gene>
<evidence type="ECO:0000313" key="1">
    <source>
        <dbReference type="EMBL" id="GAF71645.1"/>
    </source>
</evidence>
<proteinExistence type="predicted"/>
<organism evidence="1">
    <name type="scientific">marine sediment metagenome</name>
    <dbReference type="NCBI Taxonomy" id="412755"/>
    <lineage>
        <taxon>unclassified sequences</taxon>
        <taxon>metagenomes</taxon>
        <taxon>ecological metagenomes</taxon>
    </lineage>
</organism>
<sequence>MDKRLKVKELYRTCCACPAQWEGETINGRPIYIRYRYGFFAFSVGKKMGDNLLDYRTIYSYQHGDGFDGDMDDITMLVICMKFCDFSYVEKLVKT</sequence>
<dbReference type="AlphaFoldDB" id="X0T6E2"/>
<name>X0T6E2_9ZZZZ</name>
<dbReference type="EMBL" id="BARS01007946">
    <property type="protein sequence ID" value="GAF71645.1"/>
    <property type="molecule type" value="Genomic_DNA"/>
</dbReference>
<reference evidence="1" key="1">
    <citation type="journal article" date="2014" name="Front. Microbiol.">
        <title>High frequency of phylogenetically diverse reductive dehalogenase-homologous genes in deep subseafloor sedimentary metagenomes.</title>
        <authorList>
            <person name="Kawai M."/>
            <person name="Futagami T."/>
            <person name="Toyoda A."/>
            <person name="Takaki Y."/>
            <person name="Nishi S."/>
            <person name="Hori S."/>
            <person name="Arai W."/>
            <person name="Tsubouchi T."/>
            <person name="Morono Y."/>
            <person name="Uchiyama I."/>
            <person name="Ito T."/>
            <person name="Fujiyama A."/>
            <person name="Inagaki F."/>
            <person name="Takami H."/>
        </authorList>
    </citation>
    <scope>NUCLEOTIDE SEQUENCE</scope>
    <source>
        <strain evidence="1">Expedition CK06-06</strain>
    </source>
</reference>
<protein>
    <submittedName>
        <fullName evidence="1">Uncharacterized protein</fullName>
    </submittedName>
</protein>
<comment type="caution">
    <text evidence="1">The sequence shown here is derived from an EMBL/GenBank/DDBJ whole genome shotgun (WGS) entry which is preliminary data.</text>
</comment>